<dbReference type="PANTHER" id="PTHR34129:SF1">
    <property type="entry name" value="DUF952 DOMAIN-CONTAINING PROTEIN"/>
    <property type="match status" value="1"/>
</dbReference>
<dbReference type="Proteomes" id="UP000229681">
    <property type="component" value="Unassembled WGS sequence"/>
</dbReference>
<proteinExistence type="predicted"/>
<dbReference type="AlphaFoldDB" id="A0A2M8PFS0"/>
<evidence type="ECO:0000313" key="1">
    <source>
        <dbReference type="EMBL" id="PJF36395.1"/>
    </source>
</evidence>
<comment type="caution">
    <text evidence="1">The sequence shown here is derived from an EMBL/GenBank/DDBJ whole genome shotgun (WGS) entry which is preliminary data.</text>
</comment>
<dbReference type="Gene3D" id="3.20.170.20">
    <property type="entry name" value="Protein of unknown function DUF952"/>
    <property type="match status" value="1"/>
</dbReference>
<evidence type="ECO:0000313" key="2">
    <source>
        <dbReference type="Proteomes" id="UP000229681"/>
    </source>
</evidence>
<dbReference type="PANTHER" id="PTHR34129">
    <property type="entry name" value="BLR1139 PROTEIN"/>
    <property type="match status" value="1"/>
</dbReference>
<organism evidence="1 2">
    <name type="scientific">Candidatus Thermofonsia Clade 1 bacterium</name>
    <dbReference type="NCBI Taxonomy" id="2364210"/>
    <lineage>
        <taxon>Bacteria</taxon>
        <taxon>Bacillati</taxon>
        <taxon>Chloroflexota</taxon>
        <taxon>Candidatus Thermofontia</taxon>
        <taxon>Candidatus Thermofonsia Clade 1</taxon>
    </lineage>
</organism>
<dbReference type="InterPro" id="IPR009297">
    <property type="entry name" value="DUF952"/>
</dbReference>
<sequence length="120" mass="13233">MSEERYVYHITTRSSWHSAQAEGVYRAESLERQGFIHLSRAAQVYRVANALYRGATDLVLLTVDTAELGAALRYEPADPSLPTETAETELFPHLYSTLPIKAVIAVQPLVPKADGSFGPD</sequence>
<dbReference type="Pfam" id="PF06108">
    <property type="entry name" value="DUF952"/>
    <property type="match status" value="1"/>
</dbReference>
<name>A0A2M8PFS0_9CHLR</name>
<accession>A0A2M8PFS0</accession>
<reference evidence="1 2" key="1">
    <citation type="submission" date="2017-11" db="EMBL/GenBank/DDBJ databases">
        <title>Evolution of Phototrophy in the Chloroflexi Phylum Driven by Horizontal Gene Transfer.</title>
        <authorList>
            <person name="Ward L.M."/>
            <person name="Hemp J."/>
            <person name="Shih P.M."/>
            <person name="Mcglynn S.E."/>
            <person name="Fischer W."/>
        </authorList>
    </citation>
    <scope>NUCLEOTIDE SEQUENCE [LARGE SCALE GENOMIC DNA]</scope>
    <source>
        <strain evidence="1">JP3_13</strain>
    </source>
</reference>
<gene>
    <name evidence="1" type="ORF">CUN49_05660</name>
</gene>
<dbReference type="EMBL" id="PGTM01000057">
    <property type="protein sequence ID" value="PJF36395.1"/>
    <property type="molecule type" value="Genomic_DNA"/>
</dbReference>
<protein>
    <submittedName>
        <fullName evidence="1">DUF952 domain-containing protein</fullName>
    </submittedName>
</protein>
<dbReference type="SUPFAM" id="SSF56399">
    <property type="entry name" value="ADP-ribosylation"/>
    <property type="match status" value="1"/>
</dbReference>